<protein>
    <submittedName>
        <fullName evidence="2">Uncharacterized protein</fullName>
    </submittedName>
</protein>
<dbReference type="AlphaFoldDB" id="A0A5M3XPC7"/>
<dbReference type="EMBL" id="BLAF01000014">
    <property type="protein sequence ID" value="GES20098.1"/>
    <property type="molecule type" value="Genomic_DNA"/>
</dbReference>
<keyword evidence="3" id="KW-1185">Reference proteome</keyword>
<name>A0A5M3XPC7_9ACTN</name>
<evidence type="ECO:0000313" key="3">
    <source>
        <dbReference type="Proteomes" id="UP000377595"/>
    </source>
</evidence>
<dbReference type="RefSeq" id="WP_155345149.1">
    <property type="nucleotide sequence ID" value="NZ_BAAAHM010000008.1"/>
</dbReference>
<dbReference type="OrthoDB" id="3517654at2"/>
<accession>A0A5M3XPC7</accession>
<keyword evidence="1" id="KW-1133">Transmembrane helix</keyword>
<sequence>MTEPINAAAEEIVLDNAIIASLTAALSRARKHNDDLADALTRARDLAYSREILVALNLSLNHAGSIADVIGAATEDASAPSIASSLDRARILARNLIGEPSFHRAAKRARVLSRGRSCSHILEPAQRLVSTLTTVRDRALDLGLDLDRARRLAIELTQADRRSEEQSAVDVAVLHQSVARSAELLVDTLTRLLPAHHRGRYTEELHTELYDLAEAKATRLMQVIYAVHQLRRVYQLRAALLDPDKPRFHRFHRAAFWILASQWRTWGLLSPPMVAAAFNVFLMQGWGSAFYTLPGIVAFYAGVEWLRTRWEVPPRRRKRDRS</sequence>
<proteinExistence type="predicted"/>
<gene>
    <name evidence="2" type="ORF">Aple_029940</name>
</gene>
<organism evidence="2 3">
    <name type="scientific">Acrocarpospora pleiomorpha</name>
    <dbReference type="NCBI Taxonomy" id="90975"/>
    <lineage>
        <taxon>Bacteria</taxon>
        <taxon>Bacillati</taxon>
        <taxon>Actinomycetota</taxon>
        <taxon>Actinomycetes</taxon>
        <taxon>Streptosporangiales</taxon>
        <taxon>Streptosporangiaceae</taxon>
        <taxon>Acrocarpospora</taxon>
    </lineage>
</organism>
<keyword evidence="1" id="KW-0812">Transmembrane</keyword>
<evidence type="ECO:0000313" key="2">
    <source>
        <dbReference type="EMBL" id="GES20098.1"/>
    </source>
</evidence>
<comment type="caution">
    <text evidence="2">The sequence shown here is derived from an EMBL/GenBank/DDBJ whole genome shotgun (WGS) entry which is preliminary data.</text>
</comment>
<keyword evidence="1" id="KW-0472">Membrane</keyword>
<dbReference type="Proteomes" id="UP000377595">
    <property type="component" value="Unassembled WGS sequence"/>
</dbReference>
<reference evidence="2 3" key="1">
    <citation type="submission" date="2019-10" db="EMBL/GenBank/DDBJ databases">
        <title>Whole genome shotgun sequence of Acrocarpospora pleiomorpha NBRC 16267.</title>
        <authorList>
            <person name="Ichikawa N."/>
            <person name="Kimura A."/>
            <person name="Kitahashi Y."/>
            <person name="Komaki H."/>
            <person name="Oguchi A."/>
        </authorList>
    </citation>
    <scope>NUCLEOTIDE SEQUENCE [LARGE SCALE GENOMIC DNA]</scope>
    <source>
        <strain evidence="2 3">NBRC 16267</strain>
    </source>
</reference>
<evidence type="ECO:0000256" key="1">
    <source>
        <dbReference type="SAM" id="Phobius"/>
    </source>
</evidence>
<feature type="transmembrane region" description="Helical" evidence="1">
    <location>
        <begin position="288"/>
        <end position="306"/>
    </location>
</feature>